<feature type="domain" description="WRC" evidence="8">
    <location>
        <begin position="148"/>
        <end position="192"/>
    </location>
</feature>
<keyword evidence="10" id="KW-1185">Reference proteome</keyword>
<dbReference type="GO" id="GO:0006351">
    <property type="term" value="P:DNA-templated transcription"/>
    <property type="evidence" value="ECO:0007669"/>
    <property type="project" value="UniProtKB-UniRule"/>
</dbReference>
<feature type="short sequence motif" description="Bipartite nuclear localization signal" evidence="4">
    <location>
        <begin position="153"/>
        <end position="163"/>
    </location>
</feature>
<keyword evidence="5" id="KW-0805">Transcription regulation</keyword>
<name>A0AAV9AFZ8_ACOGR</name>
<dbReference type="Proteomes" id="UP001179952">
    <property type="component" value="Unassembled WGS sequence"/>
</dbReference>
<evidence type="ECO:0000256" key="1">
    <source>
        <dbReference type="ARBA" id="ARBA00004123"/>
    </source>
</evidence>
<evidence type="ECO:0000256" key="2">
    <source>
        <dbReference type="ARBA" id="ARBA00008122"/>
    </source>
</evidence>
<feature type="region of interest" description="Disordered" evidence="6">
    <location>
        <begin position="303"/>
        <end position="365"/>
    </location>
</feature>
<dbReference type="GO" id="GO:0006355">
    <property type="term" value="P:regulation of DNA-templated transcription"/>
    <property type="evidence" value="ECO:0007669"/>
    <property type="project" value="InterPro"/>
</dbReference>
<feature type="compositionally biased region" description="Basic residues" evidence="6">
    <location>
        <begin position="178"/>
        <end position="187"/>
    </location>
</feature>
<comment type="caution">
    <text evidence="9">The sequence shown here is derived from an EMBL/GenBank/DDBJ whole genome shotgun (WGS) entry which is preliminary data.</text>
</comment>
<reference evidence="9" key="1">
    <citation type="journal article" date="2023" name="Nat. Commun.">
        <title>Diploid and tetraploid genomes of Acorus and the evolution of monocots.</title>
        <authorList>
            <person name="Ma L."/>
            <person name="Liu K.W."/>
            <person name="Li Z."/>
            <person name="Hsiao Y.Y."/>
            <person name="Qi Y."/>
            <person name="Fu T."/>
            <person name="Tang G.D."/>
            <person name="Zhang D."/>
            <person name="Sun W.H."/>
            <person name="Liu D.K."/>
            <person name="Li Y."/>
            <person name="Chen G.Z."/>
            <person name="Liu X.D."/>
            <person name="Liao X.Y."/>
            <person name="Jiang Y.T."/>
            <person name="Yu X."/>
            <person name="Hao Y."/>
            <person name="Huang J."/>
            <person name="Zhao X.W."/>
            <person name="Ke S."/>
            <person name="Chen Y.Y."/>
            <person name="Wu W.L."/>
            <person name="Hsu J.L."/>
            <person name="Lin Y.F."/>
            <person name="Huang M.D."/>
            <person name="Li C.Y."/>
            <person name="Huang L."/>
            <person name="Wang Z.W."/>
            <person name="Zhao X."/>
            <person name="Zhong W.Y."/>
            <person name="Peng D.H."/>
            <person name="Ahmad S."/>
            <person name="Lan S."/>
            <person name="Zhang J.S."/>
            <person name="Tsai W.C."/>
            <person name="Van de Peer Y."/>
            <person name="Liu Z.J."/>
        </authorList>
    </citation>
    <scope>NUCLEOTIDE SEQUENCE</scope>
    <source>
        <strain evidence="9">SCP</strain>
    </source>
</reference>
<feature type="region of interest" description="Disordered" evidence="6">
    <location>
        <begin position="46"/>
        <end position="67"/>
    </location>
</feature>
<dbReference type="AlphaFoldDB" id="A0AAV9AFZ8"/>
<accession>A0AAV9AFZ8</accession>
<dbReference type="Pfam" id="PF08880">
    <property type="entry name" value="QLQ"/>
    <property type="match status" value="1"/>
</dbReference>
<dbReference type="SMART" id="SM00951">
    <property type="entry name" value="QLQ"/>
    <property type="match status" value="1"/>
</dbReference>
<gene>
    <name evidence="9" type="ORF">QJS04_geneDACA008422</name>
</gene>
<proteinExistence type="inferred from homology"/>
<dbReference type="Pfam" id="PF08879">
    <property type="entry name" value="WRC"/>
    <property type="match status" value="1"/>
</dbReference>
<evidence type="ECO:0000313" key="9">
    <source>
        <dbReference type="EMBL" id="KAK1262941.1"/>
    </source>
</evidence>
<feature type="compositionally biased region" description="Basic and acidic residues" evidence="6">
    <location>
        <begin position="233"/>
        <end position="242"/>
    </location>
</feature>
<protein>
    <recommendedName>
        <fullName evidence="5">Growth-regulating factor</fullName>
    </recommendedName>
</protein>
<feature type="short sequence motif" description="Bipartite nuclear localization signal" evidence="4">
    <location>
        <begin position="181"/>
        <end position="188"/>
    </location>
</feature>
<dbReference type="InterPro" id="IPR031137">
    <property type="entry name" value="GRF"/>
</dbReference>
<evidence type="ECO:0000256" key="4">
    <source>
        <dbReference type="PROSITE-ProRule" id="PRU01002"/>
    </source>
</evidence>
<evidence type="ECO:0000259" key="8">
    <source>
        <dbReference type="PROSITE" id="PS51667"/>
    </source>
</evidence>
<dbReference type="PROSITE" id="PS51667">
    <property type="entry name" value="WRC"/>
    <property type="match status" value="1"/>
</dbReference>
<dbReference type="GO" id="GO:0005524">
    <property type="term" value="F:ATP binding"/>
    <property type="evidence" value="ECO:0007669"/>
    <property type="project" value="UniProtKB-UniRule"/>
</dbReference>
<feature type="compositionally biased region" description="Pro residues" evidence="6">
    <location>
        <begin position="194"/>
        <end position="203"/>
    </location>
</feature>
<dbReference type="GO" id="GO:0032502">
    <property type="term" value="P:developmental process"/>
    <property type="evidence" value="ECO:0007669"/>
    <property type="project" value="InterPro"/>
</dbReference>
<evidence type="ECO:0000256" key="5">
    <source>
        <dbReference type="RuleBase" id="RU367127"/>
    </source>
</evidence>
<keyword evidence="5" id="KW-0804">Transcription</keyword>
<feature type="compositionally biased region" description="Polar residues" evidence="6">
    <location>
        <begin position="204"/>
        <end position="217"/>
    </location>
</feature>
<dbReference type="PROSITE" id="PS51666">
    <property type="entry name" value="QLQ"/>
    <property type="match status" value="1"/>
</dbReference>
<dbReference type="EMBL" id="JAUJYN010000009">
    <property type="protein sequence ID" value="KAK1262941.1"/>
    <property type="molecule type" value="Genomic_DNA"/>
</dbReference>
<evidence type="ECO:0000256" key="3">
    <source>
        <dbReference type="ARBA" id="ARBA00023242"/>
    </source>
</evidence>
<comment type="subcellular location">
    <subcellularLocation>
        <location evidence="1 4 5">Nucleus</location>
    </subcellularLocation>
</comment>
<comment type="function">
    <text evidence="5">Transcription activator.</text>
</comment>
<sequence length="365" mass="40652">MDYQLQLQQQWRKNNEDPDLPPCSKAPRLQLEQHPHMSALALFETESKNNKPTSTTTTTTTAGLSDPIHGSRFTRSGGCFSLGQWEELEVQALIFKYMISGASVPLELIECIKKSLLSGHSYYHHHHYYPHLQPALFQTGYWGRCTVDPEPGRCRRTDGKKWRCSREVVSGQKYCERHVHRGRNRSRKPVETSAPPPPPPPPTKATQFNISGQSPTLSVLPLNHRQPDGISNEEFKDNASDGRILRPFFDDWPRSHHEQPIDTTNPTTCLSISIPDNPPSDFSLKLSMGGDNTHQHCYGTSRAVNERRPPPELTNWMSWGSHGEATSLGGPLAEALRSPASATPSPKSVLRVPGGSGLERSSISA</sequence>
<dbReference type="PANTHER" id="PTHR31602">
    <property type="entry name" value="GROWTH-REGULATING FACTOR 5"/>
    <property type="match status" value="1"/>
</dbReference>
<organism evidence="9 10">
    <name type="scientific">Acorus gramineus</name>
    <name type="common">Dwarf sweet flag</name>
    <dbReference type="NCBI Taxonomy" id="55184"/>
    <lineage>
        <taxon>Eukaryota</taxon>
        <taxon>Viridiplantae</taxon>
        <taxon>Streptophyta</taxon>
        <taxon>Embryophyta</taxon>
        <taxon>Tracheophyta</taxon>
        <taxon>Spermatophyta</taxon>
        <taxon>Magnoliopsida</taxon>
        <taxon>Liliopsida</taxon>
        <taxon>Acoraceae</taxon>
        <taxon>Acorus</taxon>
    </lineage>
</organism>
<comment type="domain">
    <text evidence="5">The QLQ domain and WRC domain may be involved in protein-protein interaction and DNA-binding, respectively.</text>
</comment>
<dbReference type="InterPro" id="IPR014977">
    <property type="entry name" value="WRC_dom"/>
</dbReference>
<keyword evidence="3 4" id="KW-0539">Nucleus</keyword>
<dbReference type="PANTHER" id="PTHR31602:SF63">
    <property type="entry name" value="GROWTH-REGULATING FACTOR 3"/>
    <property type="match status" value="1"/>
</dbReference>
<evidence type="ECO:0000313" key="10">
    <source>
        <dbReference type="Proteomes" id="UP001179952"/>
    </source>
</evidence>
<keyword evidence="5" id="KW-0010">Activator</keyword>
<feature type="domain" description="QLQ" evidence="7">
    <location>
        <begin position="79"/>
        <end position="114"/>
    </location>
</feature>
<comment type="similarity">
    <text evidence="2 5">Belongs to the GRF family.</text>
</comment>
<evidence type="ECO:0000256" key="6">
    <source>
        <dbReference type="SAM" id="MobiDB-lite"/>
    </source>
</evidence>
<dbReference type="InterPro" id="IPR014978">
    <property type="entry name" value="Gln-Leu-Gln_QLQ"/>
</dbReference>
<dbReference type="GO" id="GO:0005634">
    <property type="term" value="C:nucleus"/>
    <property type="evidence" value="ECO:0007669"/>
    <property type="project" value="UniProtKB-SubCell"/>
</dbReference>
<feature type="region of interest" description="Disordered" evidence="6">
    <location>
        <begin position="175"/>
        <end position="242"/>
    </location>
</feature>
<evidence type="ECO:0000259" key="7">
    <source>
        <dbReference type="PROSITE" id="PS51666"/>
    </source>
</evidence>
<reference evidence="9" key="2">
    <citation type="submission" date="2023-06" db="EMBL/GenBank/DDBJ databases">
        <authorList>
            <person name="Ma L."/>
            <person name="Liu K.-W."/>
            <person name="Li Z."/>
            <person name="Hsiao Y.-Y."/>
            <person name="Qi Y."/>
            <person name="Fu T."/>
            <person name="Tang G."/>
            <person name="Zhang D."/>
            <person name="Sun W.-H."/>
            <person name="Liu D.-K."/>
            <person name="Li Y."/>
            <person name="Chen G.-Z."/>
            <person name="Liu X.-D."/>
            <person name="Liao X.-Y."/>
            <person name="Jiang Y.-T."/>
            <person name="Yu X."/>
            <person name="Hao Y."/>
            <person name="Huang J."/>
            <person name="Zhao X.-W."/>
            <person name="Ke S."/>
            <person name="Chen Y.-Y."/>
            <person name="Wu W.-L."/>
            <person name="Hsu J.-L."/>
            <person name="Lin Y.-F."/>
            <person name="Huang M.-D."/>
            <person name="Li C.-Y."/>
            <person name="Huang L."/>
            <person name="Wang Z.-W."/>
            <person name="Zhao X."/>
            <person name="Zhong W.-Y."/>
            <person name="Peng D.-H."/>
            <person name="Ahmad S."/>
            <person name="Lan S."/>
            <person name="Zhang J.-S."/>
            <person name="Tsai W.-C."/>
            <person name="Van De Peer Y."/>
            <person name="Liu Z.-J."/>
        </authorList>
    </citation>
    <scope>NUCLEOTIDE SEQUENCE</scope>
    <source>
        <strain evidence="9">SCP</strain>
        <tissue evidence="9">Leaves</tissue>
    </source>
</reference>